<evidence type="ECO:0000313" key="1">
    <source>
        <dbReference type="EMBL" id="MFB9681311.1"/>
    </source>
</evidence>
<sequence length="164" mass="17818">MSNRELPAVQAALWAGALAVINGLPRETGGTSREIGEFTEDGARTTATSTYKVAQPDGTSKVYTLTLAVEQSVDEHDGRWGPGSQADRSRPGARVVVDAHLYEIGSASAGGFRGFSGRRFDIEFNDGRKVTTRNLWDHGVIPPKWRDRYPDNARFVQPEGGEVA</sequence>
<evidence type="ECO:0000313" key="2">
    <source>
        <dbReference type="Proteomes" id="UP001589610"/>
    </source>
</evidence>
<accession>A0ABV5TR46</accession>
<comment type="caution">
    <text evidence="1">The sequence shown here is derived from an EMBL/GenBank/DDBJ whole genome shotgun (WGS) entry which is preliminary data.</text>
</comment>
<name>A0ABV5TR46_9ACTN</name>
<reference evidence="1 2" key="1">
    <citation type="submission" date="2024-09" db="EMBL/GenBank/DDBJ databases">
        <authorList>
            <person name="Sun Q."/>
            <person name="Mori K."/>
        </authorList>
    </citation>
    <scope>NUCLEOTIDE SEQUENCE [LARGE SCALE GENOMIC DNA]</scope>
    <source>
        <strain evidence="1 2">JCM 3028</strain>
    </source>
</reference>
<protein>
    <submittedName>
        <fullName evidence="1">Uncharacterized protein</fullName>
    </submittedName>
</protein>
<dbReference type="RefSeq" id="WP_344747756.1">
    <property type="nucleotide sequence ID" value="NZ_BAAAWW010000136.1"/>
</dbReference>
<gene>
    <name evidence="1" type="ORF">ACFFRH_38025</name>
</gene>
<keyword evidence="2" id="KW-1185">Reference proteome</keyword>
<dbReference type="EMBL" id="JBHMBS010000031">
    <property type="protein sequence ID" value="MFB9681311.1"/>
    <property type="molecule type" value="Genomic_DNA"/>
</dbReference>
<dbReference type="Proteomes" id="UP001589610">
    <property type="component" value="Unassembled WGS sequence"/>
</dbReference>
<proteinExistence type="predicted"/>
<organism evidence="1 2">
    <name type="scientific">Streptosporangium vulgare</name>
    <dbReference type="NCBI Taxonomy" id="46190"/>
    <lineage>
        <taxon>Bacteria</taxon>
        <taxon>Bacillati</taxon>
        <taxon>Actinomycetota</taxon>
        <taxon>Actinomycetes</taxon>
        <taxon>Streptosporangiales</taxon>
        <taxon>Streptosporangiaceae</taxon>
        <taxon>Streptosporangium</taxon>
    </lineage>
</organism>